<organism evidence="5 6">
    <name type="scientific">candidate division WWE3 bacterium CG08_land_8_20_14_0_20_43_13</name>
    <dbReference type="NCBI Taxonomy" id="1975087"/>
    <lineage>
        <taxon>Bacteria</taxon>
        <taxon>Katanobacteria</taxon>
    </lineage>
</organism>
<evidence type="ECO:0000259" key="4">
    <source>
        <dbReference type="Pfam" id="PF00472"/>
    </source>
</evidence>
<dbReference type="AlphaFoldDB" id="A0A2H0X7S3"/>
<keyword evidence="2" id="KW-0809">Transit peptide</keyword>
<feature type="domain" description="Prokaryotic-type class I peptide chain release factors" evidence="4">
    <location>
        <begin position="120"/>
        <end position="181"/>
    </location>
</feature>
<dbReference type="InterPro" id="IPR052405">
    <property type="entry name" value="Mito_Transl_Release_Factor"/>
</dbReference>
<name>A0A2H0X7S3_UNCKA</name>
<evidence type="ECO:0000313" key="5">
    <source>
        <dbReference type="EMBL" id="PIS20980.1"/>
    </source>
</evidence>
<evidence type="ECO:0000256" key="1">
    <source>
        <dbReference type="ARBA" id="ARBA00010835"/>
    </source>
</evidence>
<accession>A0A2H0X7S3</accession>
<dbReference type="InterPro" id="IPR045853">
    <property type="entry name" value="Pep_chain_release_fac_I_sf"/>
</dbReference>
<dbReference type="GO" id="GO:0003747">
    <property type="term" value="F:translation release factor activity"/>
    <property type="evidence" value="ECO:0007669"/>
    <property type="project" value="InterPro"/>
</dbReference>
<dbReference type="EMBL" id="PEYW01000010">
    <property type="protein sequence ID" value="PIS20980.1"/>
    <property type="molecule type" value="Genomic_DNA"/>
</dbReference>
<dbReference type="Pfam" id="PF00472">
    <property type="entry name" value="RF-1"/>
    <property type="match status" value="1"/>
</dbReference>
<comment type="similarity">
    <text evidence="1">Belongs to the prokaryotic/mitochondrial release factor family.</text>
</comment>
<dbReference type="SUPFAM" id="SSF75620">
    <property type="entry name" value="Release factor"/>
    <property type="match status" value="1"/>
</dbReference>
<dbReference type="PANTHER" id="PTHR46203:SF1">
    <property type="entry name" value="MITOCHONDRIAL TRANSLATION RELEASE FACTOR IN RESCUE"/>
    <property type="match status" value="1"/>
</dbReference>
<feature type="compositionally biased region" description="Basic and acidic residues" evidence="3">
    <location>
        <begin position="60"/>
        <end position="75"/>
    </location>
</feature>
<reference evidence="6" key="1">
    <citation type="submission" date="2017-09" db="EMBL/GenBank/DDBJ databases">
        <title>Depth-based differentiation of microbial function through sediment-hosted aquifers and enrichment of novel symbionts in the deep terrestrial subsurface.</title>
        <authorList>
            <person name="Probst A.J."/>
            <person name="Ladd B."/>
            <person name="Jarett J.K."/>
            <person name="Geller-Mcgrath D.E."/>
            <person name="Sieber C.M.K."/>
            <person name="Emerson J.B."/>
            <person name="Anantharaman K."/>
            <person name="Thomas B.C."/>
            <person name="Malmstrom R."/>
            <person name="Stieglmeier M."/>
            <person name="Klingl A."/>
            <person name="Woyke T."/>
            <person name="Ryan C.M."/>
            <person name="Banfield J.F."/>
        </authorList>
    </citation>
    <scope>NUCLEOTIDE SEQUENCE [LARGE SCALE GENOMIC DNA]</scope>
</reference>
<protein>
    <recommendedName>
        <fullName evidence="4">Prokaryotic-type class I peptide chain release factors domain-containing protein</fullName>
    </recommendedName>
</protein>
<dbReference type="InterPro" id="IPR000352">
    <property type="entry name" value="Pep_chain_release_fac_I"/>
</dbReference>
<feature type="compositionally biased region" description="Basic and acidic residues" evidence="3">
    <location>
        <begin position="32"/>
        <end position="41"/>
    </location>
</feature>
<dbReference type="Gene3D" id="3.30.160.20">
    <property type="match status" value="1"/>
</dbReference>
<evidence type="ECO:0000256" key="3">
    <source>
        <dbReference type="SAM" id="MobiDB-lite"/>
    </source>
</evidence>
<proteinExistence type="inferred from homology"/>
<feature type="region of interest" description="Disordered" evidence="3">
    <location>
        <begin position="30"/>
        <end position="75"/>
    </location>
</feature>
<gene>
    <name evidence="5" type="ORF">COT52_00905</name>
</gene>
<evidence type="ECO:0000313" key="6">
    <source>
        <dbReference type="Proteomes" id="UP000231414"/>
    </source>
</evidence>
<evidence type="ECO:0000256" key="2">
    <source>
        <dbReference type="ARBA" id="ARBA00022946"/>
    </source>
</evidence>
<dbReference type="PANTHER" id="PTHR46203">
    <property type="entry name" value="PROBABLE PEPTIDE CHAIN RELEASE FACTOR C12ORF65"/>
    <property type="match status" value="1"/>
</dbReference>
<comment type="caution">
    <text evidence="5">The sequence shown here is derived from an EMBL/GenBank/DDBJ whole genome shotgun (WGS) entry which is preliminary data.</text>
</comment>
<dbReference type="Proteomes" id="UP000231414">
    <property type="component" value="Unassembled WGS sequence"/>
</dbReference>
<sequence length="210" mass="23315">MNLDRVAREIILCRIEYMPLTFDQIESVAEEEERRSAREGRGGGGGKKRSSVSATSKAARARDIANSRQEKSQQSKEDLLGVLQIFPEFENKDHEDRFIGRYLAWVNSSLESKAVVLNDATDLEYKFTTSSKGAGGQNVNKVASAAICRHVVTGISVRNQETRDQSRNKEKARAILCGRLAGHINDWESYLGEGKSLTNDIVLELLLEAG</sequence>